<protein>
    <submittedName>
        <fullName evidence="1">Uncharacterized protein</fullName>
    </submittedName>
</protein>
<dbReference type="AlphaFoldDB" id="A0A948W687"/>
<reference evidence="1" key="1">
    <citation type="submission" date="2021-05" db="EMBL/GenBank/DDBJ databases">
        <title>Energy efficiency and biological interactions define the core microbiome of deep oligotrophic groundwater.</title>
        <authorList>
            <person name="Mehrshad M."/>
            <person name="Lopez-Fernandez M."/>
            <person name="Bell E."/>
            <person name="Bernier-Latmani R."/>
            <person name="Bertilsson S."/>
            <person name="Dopson M."/>
        </authorList>
    </citation>
    <scope>NUCLEOTIDE SEQUENCE</scope>
    <source>
        <strain evidence="1">Modern_marine.mb.64</strain>
    </source>
</reference>
<name>A0A948W687_UNCEI</name>
<organism evidence="1 2">
    <name type="scientific">Eiseniibacteriota bacterium</name>
    <dbReference type="NCBI Taxonomy" id="2212470"/>
    <lineage>
        <taxon>Bacteria</taxon>
        <taxon>Candidatus Eiseniibacteriota</taxon>
    </lineage>
</organism>
<sequence length="559" mass="62149">MNPSNLFHRFKPIGSEIDRLAGRIANEFPTPLNLPPVVQKIRKALGLPPTGHLILTTNHAAATLSPWNLGRILLGEGLARRLRLLGVDATAVVLPLDHNTLGDINRPGLFYLGGRSWKWPRLPRDSRRVVSTIELQPPDAQWRDRIRQTLLQDIPRQNISGARVAAAMEAVLSAAFDRKEQGRADHVWSRMQKNLLQLCGFEATRVCFMSEVESLLATSAPWPQGSWDDIRRASLGLGDAWAWPDSLFWGLCDPSCTLHGRLQATRKSEKPDAQEFVCRACGRRETLTSQSVAPSIAGGRLHPRVHLLVLWLRRGLAPIIHTAGPQMISYAHAVTALENKLADDPGLPPQWILPVGSTVPAIVLTPLFSKRLGPLQSFGKEGFRGRALWRRVVDEWARSDWTAVEARLGPRLREGGFPPAPKGIGVLEAALREWGWWPPHPSPAAGRESQIPIDPAVDFIDGFMAWAHPFRWAGGWDWLYSGLTAASALQRWASRTLEDLSFPADAKPPRAPRSMIQQVFSPNDPADDSLVQYSHRPEPFLEELLCDPPEEVESSGFPR</sequence>
<accession>A0A948W687</accession>
<evidence type="ECO:0000313" key="2">
    <source>
        <dbReference type="Proteomes" id="UP000777784"/>
    </source>
</evidence>
<dbReference type="Proteomes" id="UP000777784">
    <property type="component" value="Unassembled WGS sequence"/>
</dbReference>
<comment type="caution">
    <text evidence="1">The sequence shown here is derived from an EMBL/GenBank/DDBJ whole genome shotgun (WGS) entry which is preliminary data.</text>
</comment>
<evidence type="ECO:0000313" key="1">
    <source>
        <dbReference type="EMBL" id="MBU2690850.1"/>
    </source>
</evidence>
<dbReference type="EMBL" id="JAHJDP010000038">
    <property type="protein sequence ID" value="MBU2690850.1"/>
    <property type="molecule type" value="Genomic_DNA"/>
</dbReference>
<gene>
    <name evidence="1" type="ORF">KJ970_07955</name>
</gene>
<proteinExistence type="predicted"/>